<evidence type="ECO:0000256" key="5">
    <source>
        <dbReference type="SAM" id="Phobius"/>
    </source>
</evidence>
<reference evidence="7" key="1">
    <citation type="submission" date="2017-09" db="EMBL/GenBank/DDBJ databases">
        <title>Depth-based differentiation of microbial function through sediment-hosted aquifers and enrichment of novel symbionts in the deep terrestrial subsurface.</title>
        <authorList>
            <person name="Probst A.J."/>
            <person name="Ladd B."/>
            <person name="Jarett J.K."/>
            <person name="Geller-Mcgrath D.E."/>
            <person name="Sieber C.M.K."/>
            <person name="Emerson J.B."/>
            <person name="Anantharaman K."/>
            <person name="Thomas B.C."/>
            <person name="Malmstrom R."/>
            <person name="Stieglmeier M."/>
            <person name="Klingl A."/>
            <person name="Woyke T."/>
            <person name="Ryan C.M."/>
            <person name="Banfield J.F."/>
        </authorList>
    </citation>
    <scope>NUCLEOTIDE SEQUENCE [LARGE SCALE GENOMIC DNA]</scope>
</reference>
<feature type="transmembrane region" description="Helical" evidence="5">
    <location>
        <begin position="75"/>
        <end position="96"/>
    </location>
</feature>
<dbReference type="Pfam" id="PF01758">
    <property type="entry name" value="SBF"/>
    <property type="match status" value="1"/>
</dbReference>
<dbReference type="InterPro" id="IPR004710">
    <property type="entry name" value="Bilac:Na_transpt"/>
</dbReference>
<comment type="subcellular location">
    <subcellularLocation>
        <location evidence="1">Membrane</location>
        <topology evidence="1">Multi-pass membrane protein</topology>
    </subcellularLocation>
</comment>
<feature type="transmembrane region" description="Helical" evidence="5">
    <location>
        <begin position="203"/>
        <end position="224"/>
    </location>
</feature>
<dbReference type="PANTHER" id="PTHR10361">
    <property type="entry name" value="SODIUM-BILE ACID COTRANSPORTER"/>
    <property type="match status" value="1"/>
</dbReference>
<evidence type="ECO:0000256" key="2">
    <source>
        <dbReference type="ARBA" id="ARBA00022692"/>
    </source>
</evidence>
<dbReference type="AlphaFoldDB" id="A0A2M7ARV5"/>
<feature type="transmembrane region" description="Helical" evidence="5">
    <location>
        <begin position="47"/>
        <end position="69"/>
    </location>
</feature>
<dbReference type="GO" id="GO:0016020">
    <property type="term" value="C:membrane"/>
    <property type="evidence" value="ECO:0007669"/>
    <property type="project" value="UniProtKB-SubCell"/>
</dbReference>
<keyword evidence="3 5" id="KW-1133">Transmembrane helix</keyword>
<keyword evidence="4 5" id="KW-0472">Membrane</keyword>
<evidence type="ECO:0000256" key="4">
    <source>
        <dbReference type="ARBA" id="ARBA00023136"/>
    </source>
</evidence>
<evidence type="ECO:0000313" key="7">
    <source>
        <dbReference type="Proteomes" id="UP000231407"/>
    </source>
</evidence>
<protein>
    <recommendedName>
        <fullName evidence="8">Bile acid:sodium symporter</fullName>
    </recommendedName>
</protein>
<evidence type="ECO:0000313" key="6">
    <source>
        <dbReference type="EMBL" id="PIU73355.1"/>
    </source>
</evidence>
<keyword evidence="2 5" id="KW-0812">Transmembrane</keyword>
<gene>
    <name evidence="6" type="ORF">COS78_02680</name>
</gene>
<evidence type="ECO:0000256" key="1">
    <source>
        <dbReference type="ARBA" id="ARBA00004141"/>
    </source>
</evidence>
<evidence type="ECO:0008006" key="8">
    <source>
        <dbReference type="Google" id="ProtNLM"/>
    </source>
</evidence>
<evidence type="ECO:0000256" key="3">
    <source>
        <dbReference type="ARBA" id="ARBA00022989"/>
    </source>
</evidence>
<dbReference type="InterPro" id="IPR002657">
    <property type="entry name" value="BilAc:Na_symport/Acr3"/>
</dbReference>
<sequence>LGALFAFVFPTPGLLLRPFLDFLLMFLIFLSCLDIDLKEIINGLRQYPKLVGILIIVHFFSPLIIFLFLKKFFSPEIYLGLILVASVPVGRSAVFLSNLFEGQPEKALVISTISNILSPLLVPLIVYLLAGSTISFDVTSMAKSMAIIVIVPFLLALLLQNHRLISPIKKIQTDISTVLVAFIVWGIIAPIRLRVLDHLELSLGLTFISLFLMGLNFILGYLIGKDHPEKITYGISAAYKNYSLATIVAATSFPSQVLVALPSLVYSVSNNILLLPLQFLLKSKYESQDRRRPHPPHSRH</sequence>
<dbReference type="InterPro" id="IPR038770">
    <property type="entry name" value="Na+/solute_symporter_sf"/>
</dbReference>
<dbReference type="Gene3D" id="1.20.1530.20">
    <property type="match status" value="1"/>
</dbReference>
<dbReference type="PANTHER" id="PTHR10361:SF28">
    <property type="entry name" value="P3 PROTEIN-RELATED"/>
    <property type="match status" value="1"/>
</dbReference>
<dbReference type="EMBL" id="PEWA01000034">
    <property type="protein sequence ID" value="PIU73355.1"/>
    <property type="molecule type" value="Genomic_DNA"/>
</dbReference>
<organism evidence="6 7">
    <name type="scientific">Candidatus Shapirobacteria bacterium CG06_land_8_20_14_3_00_40_12</name>
    <dbReference type="NCBI Taxonomy" id="1974881"/>
    <lineage>
        <taxon>Bacteria</taxon>
        <taxon>Candidatus Shapironibacteriota</taxon>
    </lineage>
</organism>
<feature type="transmembrane region" description="Helical" evidence="5">
    <location>
        <begin position="141"/>
        <end position="159"/>
    </location>
</feature>
<dbReference type="Proteomes" id="UP000231407">
    <property type="component" value="Unassembled WGS sequence"/>
</dbReference>
<proteinExistence type="predicted"/>
<feature type="transmembrane region" description="Helical" evidence="5">
    <location>
        <begin position="15"/>
        <end position="35"/>
    </location>
</feature>
<name>A0A2M7ARV5_9BACT</name>
<feature type="transmembrane region" description="Helical" evidence="5">
    <location>
        <begin position="171"/>
        <end position="191"/>
    </location>
</feature>
<feature type="non-terminal residue" evidence="6">
    <location>
        <position position="1"/>
    </location>
</feature>
<feature type="transmembrane region" description="Helical" evidence="5">
    <location>
        <begin position="108"/>
        <end position="129"/>
    </location>
</feature>
<accession>A0A2M7ARV5</accession>
<comment type="caution">
    <text evidence="6">The sequence shown here is derived from an EMBL/GenBank/DDBJ whole genome shotgun (WGS) entry which is preliminary data.</text>
</comment>